<dbReference type="SUPFAM" id="SSF55166">
    <property type="entry name" value="Hedgehog/DD-peptidase"/>
    <property type="match status" value="1"/>
</dbReference>
<sequence length="283" mass="31164">MKPVQIVIAAIVVIAVALIGFGLWTLWPERERQQGGSAVDSLARIEIENLQQQIAGLQEQLDAMQLEIDGLGMMDAIASYESPGSADETPAPFPRDGENTILGDYASVVLIAGRRDVNRGLTVASPSFLEGFLGRPRQVLSDDCEPMDNPKLKEMLIVEQVGPIKVQMLRPALDSLKEVFGKVREADQDLYDRISTAGSLCVRRIRGTTDRTSTHSFGLAVDLNIDGHLDGFADGKTQLGLTILADFFHAEGWVWGAGFSREDSMHFEVSRQQLERWRAEGKI</sequence>
<reference evidence="4 5" key="1">
    <citation type="submission" date="2018-11" db="EMBL/GenBank/DDBJ databases">
        <authorList>
            <person name="Criscuolo A."/>
        </authorList>
    </citation>
    <scope>NUCLEOTIDE SEQUENCE [LARGE SCALE GENOMIC DNA]</scope>
    <source>
        <strain evidence="4">ACIP111625</strain>
    </source>
</reference>
<feature type="transmembrane region" description="Helical" evidence="2">
    <location>
        <begin position="6"/>
        <end position="27"/>
    </location>
</feature>
<dbReference type="InterPro" id="IPR039561">
    <property type="entry name" value="Peptidase_M15C"/>
</dbReference>
<protein>
    <recommendedName>
        <fullName evidence="3">Peptidase M15C domain-containing protein</fullName>
    </recommendedName>
</protein>
<keyword evidence="2" id="KW-0472">Membrane</keyword>
<evidence type="ECO:0000313" key="5">
    <source>
        <dbReference type="Proteomes" id="UP000277498"/>
    </source>
</evidence>
<evidence type="ECO:0000313" key="4">
    <source>
        <dbReference type="EMBL" id="VDC33320.1"/>
    </source>
</evidence>
<dbReference type="RefSeq" id="WP_233352382.1">
    <property type="nucleotide sequence ID" value="NZ_UXAW01000113.1"/>
</dbReference>
<dbReference type="Pfam" id="PF13539">
    <property type="entry name" value="Peptidase_M15_4"/>
    <property type="match status" value="1"/>
</dbReference>
<dbReference type="Proteomes" id="UP000277498">
    <property type="component" value="Unassembled WGS sequence"/>
</dbReference>
<evidence type="ECO:0000256" key="1">
    <source>
        <dbReference type="SAM" id="Coils"/>
    </source>
</evidence>
<keyword evidence="5" id="KW-1185">Reference proteome</keyword>
<dbReference type="Gene3D" id="3.30.1380.10">
    <property type="match status" value="1"/>
</dbReference>
<proteinExistence type="predicted"/>
<feature type="domain" description="Peptidase M15C" evidence="3">
    <location>
        <begin position="208"/>
        <end position="269"/>
    </location>
</feature>
<evidence type="ECO:0000259" key="3">
    <source>
        <dbReference type="Pfam" id="PF13539"/>
    </source>
</evidence>
<keyword evidence="1" id="KW-0175">Coiled coil</keyword>
<dbReference type="EMBL" id="UXAW01000113">
    <property type="protein sequence ID" value="VDC33320.1"/>
    <property type="molecule type" value="Genomic_DNA"/>
</dbReference>
<accession>A0A3P5XR01</accession>
<dbReference type="InterPro" id="IPR009045">
    <property type="entry name" value="Zn_M74/Hedgehog-like"/>
</dbReference>
<dbReference type="GO" id="GO:0008233">
    <property type="term" value="F:peptidase activity"/>
    <property type="evidence" value="ECO:0007669"/>
    <property type="project" value="InterPro"/>
</dbReference>
<feature type="coiled-coil region" evidence="1">
    <location>
        <begin position="40"/>
        <end position="67"/>
    </location>
</feature>
<evidence type="ECO:0000256" key="2">
    <source>
        <dbReference type="SAM" id="Phobius"/>
    </source>
</evidence>
<gene>
    <name evidence="4" type="ORF">XINFAN_03768</name>
</gene>
<keyword evidence="2" id="KW-0812">Transmembrane</keyword>
<name>A0A3P5XR01_9RHOB</name>
<dbReference type="AlphaFoldDB" id="A0A3P5XR01"/>
<keyword evidence="2" id="KW-1133">Transmembrane helix</keyword>
<organism evidence="4 5">
    <name type="scientific">Pseudogemmobacter humi</name>
    <dbReference type="NCBI Taxonomy" id="2483812"/>
    <lineage>
        <taxon>Bacteria</taxon>
        <taxon>Pseudomonadati</taxon>
        <taxon>Pseudomonadota</taxon>
        <taxon>Alphaproteobacteria</taxon>
        <taxon>Rhodobacterales</taxon>
        <taxon>Paracoccaceae</taxon>
        <taxon>Pseudogemmobacter</taxon>
    </lineage>
</organism>